<feature type="transmembrane region" description="Helical" evidence="4">
    <location>
        <begin position="39"/>
        <end position="57"/>
    </location>
</feature>
<dbReference type="Gene3D" id="3.40.50.1000">
    <property type="entry name" value="HAD superfamily/HAD-like"/>
    <property type="match status" value="1"/>
</dbReference>
<reference evidence="5" key="1">
    <citation type="journal article" date="2014" name="Int. J. Syst. Evol. Microbiol.">
        <title>Complete genome sequence of Corynebacterium casei LMG S-19264T (=DSM 44701T), isolated from a smear-ripened cheese.</title>
        <authorList>
            <consortium name="US DOE Joint Genome Institute (JGI-PGF)"/>
            <person name="Walter F."/>
            <person name="Albersmeier A."/>
            <person name="Kalinowski J."/>
            <person name="Ruckert C."/>
        </authorList>
    </citation>
    <scope>NUCLEOTIDE SEQUENCE</scope>
    <source>
        <strain evidence="5">KCTC 23732</strain>
    </source>
</reference>
<keyword evidence="4" id="KW-0812">Transmembrane</keyword>
<dbReference type="SUPFAM" id="SSF56784">
    <property type="entry name" value="HAD-like"/>
    <property type="match status" value="1"/>
</dbReference>
<dbReference type="GO" id="GO:0046872">
    <property type="term" value="F:metal ion binding"/>
    <property type="evidence" value="ECO:0007669"/>
    <property type="project" value="UniProtKB-KW"/>
</dbReference>
<dbReference type="InterPro" id="IPR036412">
    <property type="entry name" value="HAD-like_sf"/>
</dbReference>
<dbReference type="GO" id="GO:0016787">
    <property type="term" value="F:hydrolase activity"/>
    <property type="evidence" value="ECO:0007669"/>
    <property type="project" value="UniProtKB-KW"/>
</dbReference>
<gene>
    <name evidence="5" type="primary">cicA</name>
    <name evidence="5" type="ORF">GCM10011450_19570</name>
</gene>
<protein>
    <submittedName>
        <fullName evidence="5">Hydrolase</fullName>
    </submittedName>
</protein>
<name>A0A918MYS5_9BURK</name>
<evidence type="ECO:0000313" key="6">
    <source>
        <dbReference type="Proteomes" id="UP000608345"/>
    </source>
</evidence>
<dbReference type="InterPro" id="IPR050582">
    <property type="entry name" value="HAD-like_SerB"/>
</dbReference>
<dbReference type="NCBIfam" id="TIGR01488">
    <property type="entry name" value="HAD-SF-IB"/>
    <property type="match status" value="1"/>
</dbReference>
<proteinExistence type="predicted"/>
<evidence type="ECO:0000256" key="1">
    <source>
        <dbReference type="ARBA" id="ARBA00022723"/>
    </source>
</evidence>
<evidence type="ECO:0000256" key="2">
    <source>
        <dbReference type="ARBA" id="ARBA00022801"/>
    </source>
</evidence>
<dbReference type="InterPro" id="IPR006385">
    <property type="entry name" value="HAD_hydro_SerB1"/>
</dbReference>
<comment type="caution">
    <text evidence="5">The sequence shown here is derived from an EMBL/GenBank/DDBJ whole genome shotgun (WGS) entry which is preliminary data.</text>
</comment>
<dbReference type="PANTHER" id="PTHR43344:SF13">
    <property type="entry name" value="PHOSPHATASE RV3661-RELATED"/>
    <property type="match status" value="1"/>
</dbReference>
<keyword evidence="6" id="KW-1185">Reference proteome</keyword>
<keyword evidence="1" id="KW-0479">Metal-binding</keyword>
<sequence length="214" mass="24549">MNHMTKTDFNRPVAFFDFDGTLTTKDSLMPFLKFVVGKPVYYIKLFAISPILIAYFLKLIRNDVAKQLVLKWYLSGYLKDELFDLGSKFSHEIIPGMLRAEGIERLRWHQQLGHECILVSASLDVYLSSWVKMENINALLSSQLAVREDCITGKLKGGNCFGEQKVQRILEWLNGRLPPFIYAYGNSKGDESMLMFANEGFLFKKKQGFIKING</sequence>
<dbReference type="NCBIfam" id="TIGR01490">
    <property type="entry name" value="HAD-SF-IB-hyp1"/>
    <property type="match status" value="1"/>
</dbReference>
<organism evidence="5 6">
    <name type="scientific">Advenella faeciporci</name>
    <dbReference type="NCBI Taxonomy" id="797535"/>
    <lineage>
        <taxon>Bacteria</taxon>
        <taxon>Pseudomonadati</taxon>
        <taxon>Pseudomonadota</taxon>
        <taxon>Betaproteobacteria</taxon>
        <taxon>Burkholderiales</taxon>
        <taxon>Alcaligenaceae</taxon>
    </lineage>
</organism>
<evidence type="ECO:0000256" key="4">
    <source>
        <dbReference type="SAM" id="Phobius"/>
    </source>
</evidence>
<dbReference type="InterPro" id="IPR023214">
    <property type="entry name" value="HAD_sf"/>
</dbReference>
<dbReference type="Proteomes" id="UP000608345">
    <property type="component" value="Unassembled WGS sequence"/>
</dbReference>
<dbReference type="Gene3D" id="1.20.1440.100">
    <property type="entry name" value="SG protein - dephosphorylation function"/>
    <property type="match status" value="1"/>
</dbReference>
<dbReference type="EMBL" id="BMYS01000013">
    <property type="protein sequence ID" value="GGW89371.1"/>
    <property type="molecule type" value="Genomic_DNA"/>
</dbReference>
<dbReference type="AlphaFoldDB" id="A0A918MYS5"/>
<keyword evidence="4" id="KW-0472">Membrane</keyword>
<evidence type="ECO:0000256" key="3">
    <source>
        <dbReference type="ARBA" id="ARBA00022842"/>
    </source>
</evidence>
<keyword evidence="4" id="KW-1133">Transmembrane helix</keyword>
<keyword evidence="2 5" id="KW-0378">Hydrolase</keyword>
<keyword evidence="3" id="KW-0460">Magnesium</keyword>
<evidence type="ECO:0000313" key="5">
    <source>
        <dbReference type="EMBL" id="GGW89371.1"/>
    </source>
</evidence>
<dbReference type="Pfam" id="PF12710">
    <property type="entry name" value="HAD"/>
    <property type="match status" value="1"/>
</dbReference>
<reference evidence="5" key="2">
    <citation type="submission" date="2020-09" db="EMBL/GenBank/DDBJ databases">
        <authorList>
            <person name="Sun Q."/>
            <person name="Kim S."/>
        </authorList>
    </citation>
    <scope>NUCLEOTIDE SEQUENCE</scope>
    <source>
        <strain evidence="5">KCTC 23732</strain>
    </source>
</reference>
<accession>A0A918MYS5</accession>
<dbReference type="PANTHER" id="PTHR43344">
    <property type="entry name" value="PHOSPHOSERINE PHOSPHATASE"/>
    <property type="match status" value="1"/>
</dbReference>